<dbReference type="SMART" id="SM00896">
    <property type="entry name" value="FDX-ACB"/>
    <property type="match status" value="1"/>
</dbReference>
<keyword evidence="8 15" id="KW-0547">Nucleotide-binding</keyword>
<evidence type="ECO:0000256" key="2">
    <source>
        <dbReference type="ARBA" id="ARBA00008653"/>
    </source>
</evidence>
<evidence type="ECO:0000259" key="18">
    <source>
        <dbReference type="PROSITE" id="PS51447"/>
    </source>
</evidence>
<feature type="domain" description="TRNA-binding" evidence="17">
    <location>
        <begin position="40"/>
        <end position="154"/>
    </location>
</feature>
<dbReference type="InterPro" id="IPR005146">
    <property type="entry name" value="B3/B4_tRNA-bd"/>
</dbReference>
<evidence type="ECO:0000256" key="4">
    <source>
        <dbReference type="ARBA" id="ARBA00022490"/>
    </source>
</evidence>
<dbReference type="SUPFAM" id="SSF50249">
    <property type="entry name" value="Nucleic acid-binding proteins"/>
    <property type="match status" value="1"/>
</dbReference>
<reference evidence="20 21" key="1">
    <citation type="submission" date="2016-10" db="EMBL/GenBank/DDBJ databases">
        <authorList>
            <person name="de Groot N.N."/>
        </authorList>
    </citation>
    <scope>NUCLEOTIDE SEQUENCE [LARGE SCALE GENOMIC DNA]</scope>
    <source>
        <strain evidence="20 21">DSM 2784</strain>
    </source>
</reference>
<dbReference type="Gene3D" id="3.50.40.10">
    <property type="entry name" value="Phenylalanyl-trna Synthetase, Chain B, domain 3"/>
    <property type="match status" value="1"/>
</dbReference>
<keyword evidence="11 16" id="KW-0694">RNA-binding</keyword>
<dbReference type="EMBL" id="FMWL01000003">
    <property type="protein sequence ID" value="SCZ77567.1"/>
    <property type="molecule type" value="Genomic_DNA"/>
</dbReference>
<keyword evidence="6 15" id="KW-0436">Ligase</keyword>
<dbReference type="Pfam" id="PF03147">
    <property type="entry name" value="FDX-ACB"/>
    <property type="match status" value="1"/>
</dbReference>
<feature type="binding site" evidence="15">
    <location>
        <position position="462"/>
    </location>
    <ligand>
        <name>Mg(2+)</name>
        <dbReference type="ChEBI" id="CHEBI:18420"/>
        <note>shared with alpha subunit</note>
    </ligand>
</feature>
<dbReference type="Gene3D" id="2.40.50.140">
    <property type="entry name" value="Nucleic acid-binding proteins"/>
    <property type="match status" value="1"/>
</dbReference>
<evidence type="ECO:0000256" key="7">
    <source>
        <dbReference type="ARBA" id="ARBA00022723"/>
    </source>
</evidence>
<dbReference type="FunFam" id="3.30.70.380:FF:000001">
    <property type="entry name" value="Phenylalanine--tRNA ligase beta subunit"/>
    <property type="match status" value="1"/>
</dbReference>
<gene>
    <name evidence="15" type="primary">pheT</name>
    <name evidence="20" type="ORF">SAMN03080599_00786</name>
</gene>
<dbReference type="GO" id="GO:0140096">
    <property type="term" value="F:catalytic activity, acting on a protein"/>
    <property type="evidence" value="ECO:0007669"/>
    <property type="project" value="UniProtKB-ARBA"/>
</dbReference>
<comment type="cofactor">
    <cofactor evidence="15">
        <name>Mg(2+)</name>
        <dbReference type="ChEBI" id="CHEBI:18420"/>
    </cofactor>
    <text evidence="15">Binds 2 magnesium ions per tetramer.</text>
</comment>
<dbReference type="Pfam" id="PF03483">
    <property type="entry name" value="B3_4"/>
    <property type="match status" value="1"/>
</dbReference>
<proteinExistence type="inferred from homology"/>
<dbReference type="GO" id="GO:0000287">
    <property type="term" value="F:magnesium ion binding"/>
    <property type="evidence" value="ECO:0007669"/>
    <property type="project" value="UniProtKB-UniRule"/>
</dbReference>
<dbReference type="Gene3D" id="3.30.70.380">
    <property type="entry name" value="Ferrodoxin-fold anticodon-binding domain"/>
    <property type="match status" value="1"/>
</dbReference>
<dbReference type="NCBIfam" id="TIGR00472">
    <property type="entry name" value="pheT_bact"/>
    <property type="match status" value="1"/>
</dbReference>
<keyword evidence="21" id="KW-1185">Reference proteome</keyword>
<evidence type="ECO:0000259" key="17">
    <source>
        <dbReference type="PROSITE" id="PS50886"/>
    </source>
</evidence>
<dbReference type="InterPro" id="IPR012340">
    <property type="entry name" value="NA-bd_OB-fold"/>
</dbReference>
<dbReference type="FunFam" id="3.50.40.10:FF:000001">
    <property type="entry name" value="Phenylalanine--tRNA ligase beta subunit"/>
    <property type="match status" value="1"/>
</dbReference>
<dbReference type="Proteomes" id="UP000199208">
    <property type="component" value="Unassembled WGS sequence"/>
</dbReference>
<dbReference type="GO" id="GO:0004826">
    <property type="term" value="F:phenylalanine-tRNA ligase activity"/>
    <property type="evidence" value="ECO:0007669"/>
    <property type="project" value="UniProtKB-UniRule"/>
</dbReference>
<dbReference type="InterPro" id="IPR033714">
    <property type="entry name" value="tRNA_bind_bactPheRS"/>
</dbReference>
<dbReference type="InterPro" id="IPR045060">
    <property type="entry name" value="Phe-tRNA-ligase_IIc_bsu"/>
</dbReference>
<protein>
    <recommendedName>
        <fullName evidence="15">Phenylalanine--tRNA ligase beta subunit</fullName>
        <ecNumber evidence="15">6.1.1.20</ecNumber>
    </recommendedName>
    <alternativeName>
        <fullName evidence="15">Phenylalanyl-tRNA synthetase beta subunit</fullName>
        <shortName evidence="15">PheRS</shortName>
    </alternativeName>
</protein>
<evidence type="ECO:0000256" key="11">
    <source>
        <dbReference type="ARBA" id="ARBA00022884"/>
    </source>
</evidence>
<dbReference type="STRING" id="1120920.SAMN03080599_00786"/>
<dbReference type="GO" id="GO:0000049">
    <property type="term" value="F:tRNA binding"/>
    <property type="evidence" value="ECO:0007669"/>
    <property type="project" value="UniProtKB-UniRule"/>
</dbReference>
<dbReference type="RefSeq" id="WP_092589595.1">
    <property type="nucleotide sequence ID" value="NZ_FMWL01000003.1"/>
</dbReference>
<dbReference type="InterPro" id="IPR005121">
    <property type="entry name" value="Fdx_antiC-bd"/>
</dbReference>
<evidence type="ECO:0000313" key="21">
    <source>
        <dbReference type="Proteomes" id="UP000199208"/>
    </source>
</evidence>
<dbReference type="AlphaFoldDB" id="A0A1G5RUI9"/>
<dbReference type="InterPro" id="IPR005147">
    <property type="entry name" value="tRNA_synthase_B5-dom"/>
</dbReference>
<dbReference type="GO" id="GO:0006432">
    <property type="term" value="P:phenylalanyl-tRNA aminoacylation"/>
    <property type="evidence" value="ECO:0007669"/>
    <property type="project" value="UniProtKB-UniRule"/>
</dbReference>
<dbReference type="InterPro" id="IPR020825">
    <property type="entry name" value="Phe-tRNA_synthase-like_B3/B4"/>
</dbReference>
<dbReference type="CDD" id="cd00769">
    <property type="entry name" value="PheRS_beta_core"/>
    <property type="match status" value="1"/>
</dbReference>
<evidence type="ECO:0000256" key="15">
    <source>
        <dbReference type="HAMAP-Rule" id="MF_00283"/>
    </source>
</evidence>
<dbReference type="SMART" id="SM00873">
    <property type="entry name" value="B3_4"/>
    <property type="match status" value="1"/>
</dbReference>
<dbReference type="SUPFAM" id="SSF46955">
    <property type="entry name" value="Putative DNA-binding domain"/>
    <property type="match status" value="1"/>
</dbReference>
<keyword evidence="4 15" id="KW-0963">Cytoplasm</keyword>
<dbReference type="PROSITE" id="PS51447">
    <property type="entry name" value="FDX_ACB"/>
    <property type="match status" value="1"/>
</dbReference>
<dbReference type="EC" id="6.1.1.20" evidence="15"/>
<keyword evidence="10 15" id="KW-0460">Magnesium</keyword>
<evidence type="ECO:0000256" key="12">
    <source>
        <dbReference type="ARBA" id="ARBA00022917"/>
    </source>
</evidence>
<dbReference type="InterPro" id="IPR041616">
    <property type="entry name" value="PheRS_beta_core"/>
</dbReference>
<evidence type="ECO:0000256" key="10">
    <source>
        <dbReference type="ARBA" id="ARBA00022842"/>
    </source>
</evidence>
<dbReference type="Pfam" id="PF03484">
    <property type="entry name" value="B5"/>
    <property type="match status" value="1"/>
</dbReference>
<dbReference type="HAMAP" id="MF_00283">
    <property type="entry name" value="Phe_tRNA_synth_beta1"/>
    <property type="match status" value="1"/>
</dbReference>
<dbReference type="PANTHER" id="PTHR10947">
    <property type="entry name" value="PHENYLALANYL-TRNA SYNTHETASE BETA CHAIN AND LEUCINE-RICH REPEAT-CONTAINING PROTEIN 47"/>
    <property type="match status" value="1"/>
</dbReference>
<comment type="catalytic activity">
    <reaction evidence="14 15">
        <text>tRNA(Phe) + L-phenylalanine + ATP = L-phenylalanyl-tRNA(Phe) + AMP + diphosphate + H(+)</text>
        <dbReference type="Rhea" id="RHEA:19413"/>
        <dbReference type="Rhea" id="RHEA-COMP:9668"/>
        <dbReference type="Rhea" id="RHEA-COMP:9699"/>
        <dbReference type="ChEBI" id="CHEBI:15378"/>
        <dbReference type="ChEBI" id="CHEBI:30616"/>
        <dbReference type="ChEBI" id="CHEBI:33019"/>
        <dbReference type="ChEBI" id="CHEBI:58095"/>
        <dbReference type="ChEBI" id="CHEBI:78442"/>
        <dbReference type="ChEBI" id="CHEBI:78531"/>
        <dbReference type="ChEBI" id="CHEBI:456215"/>
        <dbReference type="EC" id="6.1.1.20"/>
    </reaction>
</comment>
<dbReference type="InterPro" id="IPR004532">
    <property type="entry name" value="Phe-tRNA-ligase_IIc_bsu_bact"/>
</dbReference>
<evidence type="ECO:0000256" key="3">
    <source>
        <dbReference type="ARBA" id="ARBA00011209"/>
    </source>
</evidence>
<keyword evidence="7 15" id="KW-0479">Metal-binding</keyword>
<dbReference type="SMART" id="SM00874">
    <property type="entry name" value="B5"/>
    <property type="match status" value="1"/>
</dbReference>
<dbReference type="GO" id="GO:0009328">
    <property type="term" value="C:phenylalanine-tRNA ligase complex"/>
    <property type="evidence" value="ECO:0007669"/>
    <property type="project" value="TreeGrafter"/>
</dbReference>
<dbReference type="SUPFAM" id="SSF56037">
    <property type="entry name" value="PheT/TilS domain"/>
    <property type="match status" value="1"/>
</dbReference>
<dbReference type="InterPro" id="IPR045864">
    <property type="entry name" value="aa-tRNA-synth_II/BPL/LPL"/>
</dbReference>
<evidence type="ECO:0000256" key="13">
    <source>
        <dbReference type="ARBA" id="ARBA00023146"/>
    </source>
</evidence>
<organism evidence="20 21">
    <name type="scientific">Acidaminobacter hydrogenoformans DSM 2784</name>
    <dbReference type="NCBI Taxonomy" id="1120920"/>
    <lineage>
        <taxon>Bacteria</taxon>
        <taxon>Bacillati</taxon>
        <taxon>Bacillota</taxon>
        <taxon>Clostridia</taxon>
        <taxon>Peptostreptococcales</taxon>
        <taxon>Acidaminobacteraceae</taxon>
        <taxon>Acidaminobacter</taxon>
    </lineage>
</organism>
<dbReference type="Pfam" id="PF01588">
    <property type="entry name" value="tRNA_bind"/>
    <property type="match status" value="1"/>
</dbReference>
<dbReference type="OrthoDB" id="9805455at2"/>
<evidence type="ECO:0000256" key="16">
    <source>
        <dbReference type="PROSITE-ProRule" id="PRU00209"/>
    </source>
</evidence>
<comment type="similarity">
    <text evidence="2 15">Belongs to the phenylalanyl-tRNA synthetase beta subunit family. Type 1 subfamily.</text>
</comment>
<evidence type="ECO:0000256" key="6">
    <source>
        <dbReference type="ARBA" id="ARBA00022598"/>
    </source>
</evidence>
<feature type="domain" description="B5" evidence="19">
    <location>
        <begin position="409"/>
        <end position="484"/>
    </location>
</feature>
<dbReference type="InterPro" id="IPR036690">
    <property type="entry name" value="Fdx_antiC-bd_sf"/>
</dbReference>
<evidence type="ECO:0000259" key="19">
    <source>
        <dbReference type="PROSITE" id="PS51483"/>
    </source>
</evidence>
<evidence type="ECO:0000256" key="1">
    <source>
        <dbReference type="ARBA" id="ARBA00004496"/>
    </source>
</evidence>
<feature type="binding site" evidence="15">
    <location>
        <position position="468"/>
    </location>
    <ligand>
        <name>Mg(2+)</name>
        <dbReference type="ChEBI" id="CHEBI:18420"/>
        <note>shared with alpha subunit</note>
    </ligand>
</feature>
<dbReference type="CDD" id="cd02796">
    <property type="entry name" value="tRNA_bind_bactPheRS"/>
    <property type="match status" value="1"/>
</dbReference>
<dbReference type="PROSITE" id="PS50886">
    <property type="entry name" value="TRBD"/>
    <property type="match status" value="1"/>
</dbReference>
<dbReference type="InterPro" id="IPR009061">
    <property type="entry name" value="DNA-bd_dom_put_sf"/>
</dbReference>
<evidence type="ECO:0000256" key="9">
    <source>
        <dbReference type="ARBA" id="ARBA00022840"/>
    </source>
</evidence>
<dbReference type="GO" id="GO:0005524">
    <property type="term" value="F:ATP binding"/>
    <property type="evidence" value="ECO:0007669"/>
    <property type="project" value="UniProtKB-UniRule"/>
</dbReference>
<keyword evidence="9 15" id="KW-0067">ATP-binding</keyword>
<keyword evidence="5 16" id="KW-0820">tRNA-binding</keyword>
<dbReference type="SUPFAM" id="SSF54991">
    <property type="entry name" value="Anticodon-binding domain of PheRS"/>
    <property type="match status" value="1"/>
</dbReference>
<comment type="subcellular location">
    <subcellularLocation>
        <location evidence="1 15">Cytoplasm</location>
    </subcellularLocation>
</comment>
<keyword evidence="12 15" id="KW-0648">Protein biosynthesis</keyword>
<comment type="subunit">
    <text evidence="3 15">Tetramer of two alpha and two beta subunits.</text>
</comment>
<evidence type="ECO:0000256" key="14">
    <source>
        <dbReference type="ARBA" id="ARBA00049255"/>
    </source>
</evidence>
<dbReference type="GO" id="GO:0016740">
    <property type="term" value="F:transferase activity"/>
    <property type="evidence" value="ECO:0007669"/>
    <property type="project" value="UniProtKB-ARBA"/>
</dbReference>
<keyword evidence="13 15" id="KW-0030">Aminoacyl-tRNA synthetase</keyword>
<dbReference type="Pfam" id="PF17759">
    <property type="entry name" value="tRNA_synthFbeta"/>
    <property type="match status" value="1"/>
</dbReference>
<dbReference type="SUPFAM" id="SSF55681">
    <property type="entry name" value="Class II aaRS and biotin synthetases"/>
    <property type="match status" value="1"/>
</dbReference>
<evidence type="ECO:0000256" key="5">
    <source>
        <dbReference type="ARBA" id="ARBA00022555"/>
    </source>
</evidence>
<dbReference type="Gene3D" id="3.30.930.10">
    <property type="entry name" value="Bira Bifunctional Protein, Domain 2"/>
    <property type="match status" value="1"/>
</dbReference>
<accession>A0A1G5RUI9</accession>
<dbReference type="InterPro" id="IPR002547">
    <property type="entry name" value="tRNA-bd_dom"/>
</dbReference>
<dbReference type="Gene3D" id="3.30.56.10">
    <property type="match status" value="2"/>
</dbReference>
<dbReference type="PROSITE" id="PS51483">
    <property type="entry name" value="B5"/>
    <property type="match status" value="1"/>
</dbReference>
<sequence>MLVPIAWLKDYVEIGDLSLTHFEDRMVMSGSKTEAISEVCPGIKNIVIGKIVEIVRHPEADKLWVMQVDLGERVTQIVTGADNCFEGAYIPVAVHNSWISGGVKIKKSKLRGIDSDGMLCSLEELGFADNVIPKRFADGIYILDGPLPLGAPLQEAVPELSDQVVEFEITPNRPDCLSMLGIAREAAATFERPKLEIPRADVVEAGNINEIASVEILDSDLCPRYAAKVVRNVRIAPSPVWMQLRLMKAGVRPINNIVDITNYVMLEYGQPIHAFDFDTLGGGKIIVRRAHEGEKIVTLDSVERTLDHETLVIADATHPVGLAGIMGGENTEITDATKNILIEVASFDKTNIRRSSKVLGLRTEASARFEKGVAHCHVLPVVDRVVQLIQQLDAGDVISGVIDVYPKPLEAKEIVARPEWINAIIGTALSTEAIKGYLERLEISCAIEGGVLRCQVPAHRLDLEKEIDLVEEVARMYGFDVIDTTLPHDASTGGLNYNQSLVAAARSQLVADGYNETSTYSFVSPSQPDWLNLPEDAPERLQIRLINPLGEEYSVMRTTLAANQLEVLARNFNRRLPSARAFEIGYRFIAQTLPLQELPEERQTLVMGAYGQEESFFTMKGSVENLLEVYGIKDVEWRPVTTHTTYHPGRCAQVFQGETCLGTVGEVHPKVVEAFGFEGKAYLAELELAWLIEKADLDRKYNPLPKFPAMSRDLAVLVRDEVTNAQMLEILRKNGGKVLESVALFDVYKGKQIEAGHKSMAYALVYRASDRTLTDAEVSKVFDAQLAALVESVGAKLR</sequence>
<name>A0A1G5RUI9_9FIRM</name>
<feature type="domain" description="FDX-ACB" evidence="18">
    <location>
        <begin position="705"/>
        <end position="798"/>
    </location>
</feature>
<dbReference type="PANTHER" id="PTHR10947:SF0">
    <property type="entry name" value="PHENYLALANINE--TRNA LIGASE BETA SUBUNIT"/>
    <property type="match status" value="1"/>
</dbReference>
<feature type="binding site" evidence="15">
    <location>
        <position position="471"/>
    </location>
    <ligand>
        <name>Mg(2+)</name>
        <dbReference type="ChEBI" id="CHEBI:18420"/>
        <note>shared with alpha subunit</note>
    </ligand>
</feature>
<evidence type="ECO:0000256" key="8">
    <source>
        <dbReference type="ARBA" id="ARBA00022741"/>
    </source>
</evidence>
<evidence type="ECO:0000313" key="20">
    <source>
        <dbReference type="EMBL" id="SCZ77567.1"/>
    </source>
</evidence>
<feature type="binding site" evidence="15">
    <location>
        <position position="472"/>
    </location>
    <ligand>
        <name>Mg(2+)</name>
        <dbReference type="ChEBI" id="CHEBI:18420"/>
        <note>shared with alpha subunit</note>
    </ligand>
</feature>